<organism evidence="9 10">
    <name type="scientific">Leptospirillum ferrodiazotrophum</name>
    <dbReference type="NCBI Taxonomy" id="412449"/>
    <lineage>
        <taxon>Bacteria</taxon>
        <taxon>Pseudomonadati</taxon>
        <taxon>Nitrospirota</taxon>
        <taxon>Nitrospiria</taxon>
        <taxon>Nitrospirales</taxon>
        <taxon>Nitrospiraceae</taxon>
        <taxon>Leptospirillum</taxon>
    </lineage>
</organism>
<dbReference type="NCBIfam" id="TIGR00116">
    <property type="entry name" value="tsf"/>
    <property type="match status" value="1"/>
</dbReference>
<proteinExistence type="inferred from homology"/>
<dbReference type="AlphaFoldDB" id="C6HZ50"/>
<dbReference type="PANTHER" id="PTHR11741:SF0">
    <property type="entry name" value="ELONGATION FACTOR TS, MITOCHONDRIAL"/>
    <property type="match status" value="1"/>
</dbReference>
<evidence type="ECO:0000256" key="4">
    <source>
        <dbReference type="ARBA" id="ARBA00022917"/>
    </source>
</evidence>
<dbReference type="SUPFAM" id="SSF46934">
    <property type="entry name" value="UBA-like"/>
    <property type="match status" value="1"/>
</dbReference>
<dbReference type="InterPro" id="IPR009060">
    <property type="entry name" value="UBA-like_sf"/>
</dbReference>
<dbReference type="InterPro" id="IPR001816">
    <property type="entry name" value="Transl_elong_EFTs/EF1B"/>
</dbReference>
<evidence type="ECO:0000259" key="8">
    <source>
        <dbReference type="Pfam" id="PF00889"/>
    </source>
</evidence>
<gene>
    <name evidence="5" type="primary">tsf</name>
    <name evidence="9" type="ORF">UBAL3_94530027</name>
</gene>
<keyword evidence="10" id="KW-1185">Reference proteome</keyword>
<dbReference type="HAMAP" id="MF_00050">
    <property type="entry name" value="EF_Ts"/>
    <property type="match status" value="1"/>
</dbReference>
<name>C6HZ50_9BACT</name>
<comment type="similarity">
    <text evidence="1 5 6">Belongs to the EF-Ts family.</text>
</comment>
<dbReference type="Pfam" id="PF00889">
    <property type="entry name" value="EF_TS"/>
    <property type="match status" value="1"/>
</dbReference>
<dbReference type="EMBL" id="GG693880">
    <property type="protein sequence ID" value="EES52061.1"/>
    <property type="molecule type" value="Genomic_DNA"/>
</dbReference>
<dbReference type="PANTHER" id="PTHR11741">
    <property type="entry name" value="ELONGATION FACTOR TS"/>
    <property type="match status" value="1"/>
</dbReference>
<dbReference type="FunFam" id="1.10.8.10:FF:000001">
    <property type="entry name" value="Elongation factor Ts"/>
    <property type="match status" value="1"/>
</dbReference>
<sequence length="198" mass="21764">MEIAANVVKELREKTQAGFMDCRKALIEAGGDPEKAYEILKKSGALKASKKSDRETAEGVVGSYIHAGNKIGVLVEVNCETDFVARTDNFKELVRNLAMHIAAASPAYVDRTAVSEETVATLRQGFLSEVMDKPEKVRGTIVEGKLDKYFQESCLLDQPYVKDPGMTVREIIASEIAKMGENISVKRFSRFQIGEGKG</sequence>
<evidence type="ECO:0000256" key="7">
    <source>
        <dbReference type="RuleBase" id="RU000643"/>
    </source>
</evidence>
<dbReference type="GO" id="GO:0005737">
    <property type="term" value="C:cytoplasm"/>
    <property type="evidence" value="ECO:0007669"/>
    <property type="project" value="UniProtKB-SubCell"/>
</dbReference>
<dbReference type="Gene3D" id="1.10.286.20">
    <property type="match status" value="1"/>
</dbReference>
<dbReference type="Gene3D" id="1.10.8.10">
    <property type="entry name" value="DNA helicase RuvA subunit, C-terminal domain"/>
    <property type="match status" value="1"/>
</dbReference>
<comment type="function">
    <text evidence="5 6">Associates with the EF-Tu.GDP complex and induces the exchange of GDP to GTP. It remains bound to the aminoacyl-tRNA.EF-Tu.GTP complex up to the GTP hydrolysis stage on the ribosome.</text>
</comment>
<dbReference type="GO" id="GO:0003746">
    <property type="term" value="F:translation elongation factor activity"/>
    <property type="evidence" value="ECO:0007669"/>
    <property type="project" value="UniProtKB-UniRule"/>
</dbReference>
<evidence type="ECO:0000313" key="10">
    <source>
        <dbReference type="Proteomes" id="UP000009374"/>
    </source>
</evidence>
<dbReference type="InterPro" id="IPR014039">
    <property type="entry name" value="Transl_elong_EFTs/EF1B_dimer"/>
</dbReference>
<feature type="domain" description="Translation elongation factor EFTs/EF1B dimerisation" evidence="8">
    <location>
        <begin position="54"/>
        <end position="195"/>
    </location>
</feature>
<feature type="region of interest" description="Involved in Mg(2+) ion dislocation from EF-Tu" evidence="5">
    <location>
        <begin position="81"/>
        <end position="84"/>
    </location>
</feature>
<dbReference type="PROSITE" id="PS01127">
    <property type="entry name" value="EF_TS_2"/>
    <property type="match status" value="1"/>
</dbReference>
<keyword evidence="3 5" id="KW-0251">Elongation factor</keyword>
<accession>C6HZ50</accession>
<dbReference type="InterPro" id="IPR036402">
    <property type="entry name" value="EF-Ts_dimer_sf"/>
</dbReference>
<dbReference type="SUPFAM" id="SSF54713">
    <property type="entry name" value="Elongation factor Ts (EF-Ts), dimerisation domain"/>
    <property type="match status" value="1"/>
</dbReference>
<evidence type="ECO:0000256" key="1">
    <source>
        <dbReference type="ARBA" id="ARBA00005532"/>
    </source>
</evidence>
<keyword evidence="5" id="KW-0963">Cytoplasm</keyword>
<dbReference type="InterPro" id="IPR018101">
    <property type="entry name" value="Transl_elong_Ts_CS"/>
</dbReference>
<evidence type="ECO:0000256" key="2">
    <source>
        <dbReference type="ARBA" id="ARBA00016956"/>
    </source>
</evidence>
<protein>
    <recommendedName>
        <fullName evidence="2 5">Elongation factor Ts</fullName>
        <shortName evidence="5">EF-Ts</shortName>
    </recommendedName>
</protein>
<evidence type="ECO:0000313" key="9">
    <source>
        <dbReference type="EMBL" id="EES52061.1"/>
    </source>
</evidence>
<dbReference type="Gene3D" id="3.30.479.20">
    <property type="entry name" value="Elongation factor Ts, dimerisation domain"/>
    <property type="match status" value="1"/>
</dbReference>
<evidence type="ECO:0000256" key="3">
    <source>
        <dbReference type="ARBA" id="ARBA00022768"/>
    </source>
</evidence>
<evidence type="ECO:0000256" key="6">
    <source>
        <dbReference type="RuleBase" id="RU000642"/>
    </source>
</evidence>
<comment type="subcellular location">
    <subcellularLocation>
        <location evidence="5 7">Cytoplasm</location>
    </subcellularLocation>
</comment>
<reference evidence="9 10" key="1">
    <citation type="journal article" date="2009" name="Appl. Environ. Microbiol.">
        <title>Community genomic and proteomic analyses of chemoautotrophic iron-oxidizing "Leptospirillum rubarum" (Group II) and "Leptospirillum ferrodiazotrophum" (Group III) bacteria in acid mine drainage biofilms.</title>
        <authorList>
            <person name="Goltsman D.S."/>
            <person name="Denef V.J."/>
            <person name="Singer S.W."/>
            <person name="VerBerkmoes N.C."/>
            <person name="Lefsrud M."/>
            <person name="Mueller R.S."/>
            <person name="Dick G.J."/>
            <person name="Sun C.L."/>
            <person name="Wheeler K.E."/>
            <person name="Zemla A."/>
            <person name="Baker B.J."/>
            <person name="Hauser L."/>
            <person name="Land M."/>
            <person name="Shah M.B."/>
            <person name="Thelen M.P."/>
            <person name="Hettich R.L."/>
            <person name="Banfield J.F."/>
        </authorList>
    </citation>
    <scope>NUCLEOTIDE SEQUENCE [LARGE SCALE GENOMIC DNA]</scope>
</reference>
<keyword evidence="4 5" id="KW-0648">Protein biosynthesis</keyword>
<evidence type="ECO:0000256" key="5">
    <source>
        <dbReference type="HAMAP-Rule" id="MF_00050"/>
    </source>
</evidence>
<dbReference type="CDD" id="cd14275">
    <property type="entry name" value="UBA_EF-Ts"/>
    <property type="match status" value="1"/>
</dbReference>
<dbReference type="Proteomes" id="UP000009374">
    <property type="component" value="Unassembled WGS sequence"/>
</dbReference>